<feature type="transmembrane region" description="Helical" evidence="1">
    <location>
        <begin position="258"/>
        <end position="277"/>
    </location>
</feature>
<feature type="transmembrane region" description="Helical" evidence="1">
    <location>
        <begin position="154"/>
        <end position="179"/>
    </location>
</feature>
<evidence type="ECO:0000256" key="1">
    <source>
        <dbReference type="SAM" id="Phobius"/>
    </source>
</evidence>
<feature type="transmembrane region" description="Helical" evidence="1">
    <location>
        <begin position="191"/>
        <end position="208"/>
    </location>
</feature>
<keyword evidence="1" id="KW-0472">Membrane</keyword>
<dbReference type="EMBL" id="PCTU01000090">
    <property type="protein sequence ID" value="PIP87847.1"/>
    <property type="molecule type" value="Genomic_DNA"/>
</dbReference>
<feature type="transmembrane region" description="Helical" evidence="1">
    <location>
        <begin position="108"/>
        <end position="126"/>
    </location>
</feature>
<organism evidence="2 3">
    <name type="scientific">Candidatus Beckwithbacteria bacterium CG22_combo_CG10-13_8_21_14_all_01_47_9</name>
    <dbReference type="NCBI Taxonomy" id="1974496"/>
    <lineage>
        <taxon>Bacteria</taxon>
        <taxon>Candidatus Beckwithiibacteriota</taxon>
    </lineage>
</organism>
<proteinExistence type="predicted"/>
<reference evidence="2 3" key="1">
    <citation type="submission" date="2017-09" db="EMBL/GenBank/DDBJ databases">
        <title>Depth-based differentiation of microbial function through sediment-hosted aquifers and enrichment of novel symbionts in the deep terrestrial subsurface.</title>
        <authorList>
            <person name="Probst A.J."/>
            <person name="Ladd B."/>
            <person name="Jarett J.K."/>
            <person name="Geller-Mcgrath D.E."/>
            <person name="Sieber C.M."/>
            <person name="Emerson J.B."/>
            <person name="Anantharaman K."/>
            <person name="Thomas B.C."/>
            <person name="Malmstrom R."/>
            <person name="Stieglmeier M."/>
            <person name="Klingl A."/>
            <person name="Woyke T."/>
            <person name="Ryan C.M."/>
            <person name="Banfield J.F."/>
        </authorList>
    </citation>
    <scope>NUCLEOTIDE SEQUENCE [LARGE SCALE GENOMIC DNA]</scope>
    <source>
        <strain evidence="2">CG22_combo_CG10-13_8_21_14_all_01_47_9</strain>
    </source>
</reference>
<evidence type="ECO:0000313" key="3">
    <source>
        <dbReference type="Proteomes" id="UP000229981"/>
    </source>
</evidence>
<evidence type="ECO:0008006" key="4">
    <source>
        <dbReference type="Google" id="ProtNLM"/>
    </source>
</evidence>
<feature type="transmembrane region" description="Helical" evidence="1">
    <location>
        <begin position="49"/>
        <end position="69"/>
    </location>
</feature>
<sequence>MKKYIIFVSIISLIIALTSIIYGVFPITYDQGRDWLWVKNQFDLGRPSLVGPAGSIRGIFFGPLWFWLLAIPYGLTGGSPLAMTLFNAVIVYASIIVAALIFYKYEKLIFWFIILFGFTSPVIHGIANYAFSQHLLPILTLLFIYALVKNKFAWAGLIAGLMWHAEPPIAVFSVPLLIYRAIKRKISLREMALALLTFAIPFLPLLVFDWRHDWIQLHSILSFIGGDTRGLQEIARSTLWQRVIDRPEKILTIFQQTIFKAPNLIAFFVMIIIFDLLRKVKTNRFIKEFIHIGLLYIASLIIIFIFYPHEFKLFYLDGFRLLLIIFTAIATAQLWKIFKNKQYLTLGLVFLFLLNMTPISFIRSIITNFKDERLLGSLFINQLAAVDWIYEDAQGKGFKVYTFVPAIYDYNWQYIIMWRGLKKYGYLPEEFSYWPKVQEYVPYKNDFLIKIADKVRPADNLIYYIMTSGSAQEKSSWEFGSGYPKGATPSASLRFPDSTIVEKFE</sequence>
<name>A0A2H0E0A0_9BACT</name>
<gene>
    <name evidence="2" type="ORF">COW80_03495</name>
</gene>
<comment type="caution">
    <text evidence="2">The sequence shown here is derived from an EMBL/GenBank/DDBJ whole genome shotgun (WGS) entry which is preliminary data.</text>
</comment>
<feature type="transmembrane region" description="Helical" evidence="1">
    <location>
        <begin position="81"/>
        <end position="102"/>
    </location>
</feature>
<accession>A0A2H0E0A0</accession>
<keyword evidence="1" id="KW-1133">Transmembrane helix</keyword>
<feature type="transmembrane region" description="Helical" evidence="1">
    <location>
        <begin position="7"/>
        <end position="29"/>
    </location>
</feature>
<feature type="transmembrane region" description="Helical" evidence="1">
    <location>
        <begin position="313"/>
        <end position="331"/>
    </location>
</feature>
<feature type="transmembrane region" description="Helical" evidence="1">
    <location>
        <begin position="289"/>
        <end position="307"/>
    </location>
</feature>
<dbReference type="AlphaFoldDB" id="A0A2H0E0A0"/>
<evidence type="ECO:0000313" key="2">
    <source>
        <dbReference type="EMBL" id="PIP87847.1"/>
    </source>
</evidence>
<dbReference type="Proteomes" id="UP000229981">
    <property type="component" value="Unassembled WGS sequence"/>
</dbReference>
<protein>
    <recommendedName>
        <fullName evidence="4">Glycosyltransferase RgtA/B/C/D-like domain-containing protein</fullName>
    </recommendedName>
</protein>
<feature type="transmembrane region" description="Helical" evidence="1">
    <location>
        <begin position="343"/>
        <end position="362"/>
    </location>
</feature>
<keyword evidence="1" id="KW-0812">Transmembrane</keyword>